<comment type="pathway">
    <text evidence="6">Cofactor biosynthesis; adenosylcobalamin biosynthesis; adenosylcobalamin from cob(II)yrinate a,c-diamide: step 5/7.</text>
</comment>
<evidence type="ECO:0000256" key="15">
    <source>
        <dbReference type="ARBA" id="ARBA00023134"/>
    </source>
</evidence>
<comment type="catalytic activity">
    <reaction evidence="3">
        <text>adenosylcob(III)inamide + GTP = adenosylcob(III)inamide phosphate + GDP + H(+)</text>
        <dbReference type="Rhea" id="RHEA:15765"/>
        <dbReference type="ChEBI" id="CHEBI:2480"/>
        <dbReference type="ChEBI" id="CHEBI:15378"/>
        <dbReference type="ChEBI" id="CHEBI:37565"/>
        <dbReference type="ChEBI" id="CHEBI:58189"/>
        <dbReference type="ChEBI" id="CHEBI:58502"/>
        <dbReference type="EC" id="2.7.1.156"/>
    </reaction>
</comment>
<comment type="catalytic activity">
    <reaction evidence="2">
        <text>adenosylcob(III)inamide phosphate + GTP + H(+) = adenosylcob(III)inamide-GDP + diphosphate</text>
        <dbReference type="Rhea" id="RHEA:22712"/>
        <dbReference type="ChEBI" id="CHEBI:15378"/>
        <dbReference type="ChEBI" id="CHEBI:33019"/>
        <dbReference type="ChEBI" id="CHEBI:37565"/>
        <dbReference type="ChEBI" id="CHEBI:58502"/>
        <dbReference type="ChEBI" id="CHEBI:60487"/>
        <dbReference type="EC" id="2.7.7.62"/>
    </reaction>
</comment>
<dbReference type="GO" id="GO:0009236">
    <property type="term" value="P:cobalamin biosynthetic process"/>
    <property type="evidence" value="ECO:0007669"/>
    <property type="project" value="UniProtKB-UniPathway"/>
</dbReference>
<keyword evidence="12 19" id="KW-0547">Nucleotide-binding</keyword>
<dbReference type="EC" id="2.7.1.156" evidence="8"/>
<dbReference type="PANTHER" id="PTHR34848">
    <property type="match status" value="1"/>
</dbReference>
<reference evidence="20 21" key="1">
    <citation type="submission" date="2011-08" db="EMBL/GenBank/DDBJ databases">
        <title>The Genome Sequence of Clostridium hathewayi WAL-18680.</title>
        <authorList>
            <consortium name="The Broad Institute Genome Sequencing Platform"/>
            <person name="Earl A."/>
            <person name="Ward D."/>
            <person name="Feldgarden M."/>
            <person name="Gevers D."/>
            <person name="Finegold S.M."/>
            <person name="Summanen P.H."/>
            <person name="Molitoris D.R."/>
            <person name="Song M."/>
            <person name="Daigneault M."/>
            <person name="Allen-Vercoe E."/>
            <person name="Young S.K."/>
            <person name="Zeng Q."/>
            <person name="Gargeya S."/>
            <person name="Fitzgerald M."/>
            <person name="Haas B."/>
            <person name="Abouelleil A."/>
            <person name="Alvarado L."/>
            <person name="Arachchi H.M."/>
            <person name="Berlin A."/>
            <person name="Brown A."/>
            <person name="Chapman S.B."/>
            <person name="Chen Z."/>
            <person name="Dunbar C."/>
            <person name="Freedman E."/>
            <person name="Gearin G."/>
            <person name="Gellesch M."/>
            <person name="Goldberg J."/>
            <person name="Griggs A."/>
            <person name="Gujja S."/>
            <person name="Heiman D."/>
            <person name="Howarth C."/>
            <person name="Larson L."/>
            <person name="Lui A."/>
            <person name="MacDonald P.J.P."/>
            <person name="Montmayeur A."/>
            <person name="Murphy C."/>
            <person name="Neiman D."/>
            <person name="Pearson M."/>
            <person name="Priest M."/>
            <person name="Roberts A."/>
            <person name="Saif S."/>
            <person name="Shea T."/>
            <person name="Shenoy N."/>
            <person name="Sisk P."/>
            <person name="Stolte C."/>
            <person name="Sykes S."/>
            <person name="Wortman J."/>
            <person name="Nusbaum C."/>
            <person name="Birren B."/>
        </authorList>
    </citation>
    <scope>NUCLEOTIDE SEQUENCE [LARGE SCALE GENOMIC DNA]</scope>
    <source>
        <strain evidence="20 21">WAL-18680</strain>
    </source>
</reference>
<dbReference type="GO" id="GO:0005524">
    <property type="term" value="F:ATP binding"/>
    <property type="evidence" value="ECO:0007669"/>
    <property type="project" value="UniProtKB-KW"/>
</dbReference>
<evidence type="ECO:0000256" key="3">
    <source>
        <dbReference type="ARBA" id="ARBA00001522"/>
    </source>
</evidence>
<keyword evidence="13" id="KW-0418">Kinase</keyword>
<protein>
    <recommendedName>
        <fullName evidence="16">Adenosylcobinamide kinase</fullName>
        <ecNumber evidence="8">2.7.1.156</ecNumber>
        <ecNumber evidence="9">2.7.7.62</ecNumber>
    </recommendedName>
    <alternativeName>
        <fullName evidence="17">Adenosylcobinamide-phosphate guanylyltransferase</fullName>
    </alternativeName>
</protein>
<keyword evidence="11" id="KW-0808">Transferase</keyword>
<keyword evidence="21" id="KW-1185">Reference proteome</keyword>
<evidence type="ECO:0000256" key="4">
    <source>
        <dbReference type="ARBA" id="ARBA00003889"/>
    </source>
</evidence>
<dbReference type="PIRSF" id="PIRSF006135">
    <property type="entry name" value="CobU"/>
    <property type="match status" value="1"/>
</dbReference>
<keyword evidence="14" id="KW-0067">ATP-binding</keyword>
<organism evidence="20 21">
    <name type="scientific">Hungatella hathewayi WAL-18680</name>
    <dbReference type="NCBI Taxonomy" id="742737"/>
    <lineage>
        <taxon>Bacteria</taxon>
        <taxon>Bacillati</taxon>
        <taxon>Bacillota</taxon>
        <taxon>Clostridia</taxon>
        <taxon>Lachnospirales</taxon>
        <taxon>Lachnospiraceae</taxon>
        <taxon>Hungatella</taxon>
    </lineage>
</organism>
<dbReference type="UniPathway" id="UPA00148">
    <property type="reaction ID" value="UER00236"/>
</dbReference>
<feature type="binding site" evidence="19">
    <location>
        <begin position="6"/>
        <end position="13"/>
    </location>
    <ligand>
        <name>GTP</name>
        <dbReference type="ChEBI" id="CHEBI:37565"/>
    </ligand>
</feature>
<feature type="binding site" evidence="19">
    <location>
        <position position="61"/>
    </location>
    <ligand>
        <name>GTP</name>
        <dbReference type="ChEBI" id="CHEBI:37565"/>
    </ligand>
</feature>
<evidence type="ECO:0000256" key="16">
    <source>
        <dbReference type="ARBA" id="ARBA00029570"/>
    </source>
</evidence>
<evidence type="ECO:0000256" key="13">
    <source>
        <dbReference type="ARBA" id="ARBA00022777"/>
    </source>
</evidence>
<dbReference type="SUPFAM" id="SSF52540">
    <property type="entry name" value="P-loop containing nucleoside triphosphate hydrolases"/>
    <property type="match status" value="1"/>
</dbReference>
<keyword evidence="10" id="KW-0169">Cobalamin biosynthesis</keyword>
<evidence type="ECO:0000256" key="8">
    <source>
        <dbReference type="ARBA" id="ARBA00012016"/>
    </source>
</evidence>
<dbReference type="GO" id="GO:0008820">
    <property type="term" value="F:cobinamide phosphate guanylyltransferase activity"/>
    <property type="evidence" value="ECO:0007669"/>
    <property type="project" value="UniProtKB-EC"/>
</dbReference>
<dbReference type="PANTHER" id="PTHR34848:SF1">
    <property type="entry name" value="BIFUNCTIONAL ADENOSYLCOBALAMIN BIOSYNTHESIS PROTEIN COBU"/>
    <property type="match status" value="1"/>
</dbReference>
<dbReference type="InterPro" id="IPR003203">
    <property type="entry name" value="CobU/CobP"/>
</dbReference>
<dbReference type="Pfam" id="PF02283">
    <property type="entry name" value="CobU"/>
    <property type="match status" value="1"/>
</dbReference>
<dbReference type="EC" id="2.7.7.62" evidence="9"/>
<evidence type="ECO:0000256" key="9">
    <source>
        <dbReference type="ARBA" id="ARBA00012523"/>
    </source>
</evidence>
<comment type="similarity">
    <text evidence="7">Belongs to the CobU/CobP family.</text>
</comment>
<dbReference type="GO" id="GO:0005525">
    <property type="term" value="F:GTP binding"/>
    <property type="evidence" value="ECO:0007669"/>
    <property type="project" value="UniProtKB-KW"/>
</dbReference>
<evidence type="ECO:0000256" key="10">
    <source>
        <dbReference type="ARBA" id="ARBA00022573"/>
    </source>
</evidence>
<evidence type="ECO:0000256" key="1">
    <source>
        <dbReference type="ARBA" id="ARBA00000312"/>
    </source>
</evidence>
<evidence type="ECO:0000256" key="5">
    <source>
        <dbReference type="ARBA" id="ARBA00004692"/>
    </source>
</evidence>
<evidence type="ECO:0000256" key="11">
    <source>
        <dbReference type="ARBA" id="ARBA00022679"/>
    </source>
</evidence>
<dbReference type="EMBL" id="ADLN01000082">
    <property type="protein sequence ID" value="EHI58876.1"/>
    <property type="molecule type" value="Genomic_DNA"/>
</dbReference>
<dbReference type="PATRIC" id="fig|742737.3.peg.3072"/>
<dbReference type="CDD" id="cd00544">
    <property type="entry name" value="CobU"/>
    <property type="match status" value="1"/>
</dbReference>
<evidence type="ECO:0000313" key="21">
    <source>
        <dbReference type="Proteomes" id="UP000005384"/>
    </source>
</evidence>
<dbReference type="InterPro" id="IPR027417">
    <property type="entry name" value="P-loop_NTPase"/>
</dbReference>
<evidence type="ECO:0000256" key="12">
    <source>
        <dbReference type="ARBA" id="ARBA00022741"/>
    </source>
</evidence>
<evidence type="ECO:0000256" key="19">
    <source>
        <dbReference type="PIRSR" id="PIRSR006135-2"/>
    </source>
</evidence>
<sequence length="175" mass="20072">MILITGGSGSGKSAYAEQTVLDQGAARRYYIATMRPWDEECRRRIARHRQMRVDKGFETIECYQDLFHVTVEPESVILLECMSNLLAGEYYREDASPLEAEMRIMAGIRHLQKQAKTLIIVTNEVFQDGTEYDEETRRYQQILGHINQELAKLADEVTEVVFGIPVTVKKRGETP</sequence>
<dbReference type="AlphaFoldDB" id="G5IHX0"/>
<name>G5IHX0_9FIRM</name>
<gene>
    <name evidence="20" type="ORF">HMPREF9473_03098</name>
</gene>
<evidence type="ECO:0000313" key="20">
    <source>
        <dbReference type="EMBL" id="EHI58876.1"/>
    </source>
</evidence>
<comment type="caution">
    <text evidence="20">The sequence shown here is derived from an EMBL/GenBank/DDBJ whole genome shotgun (WGS) entry which is preliminary data.</text>
</comment>
<proteinExistence type="inferred from homology"/>
<dbReference type="GO" id="GO:0043752">
    <property type="term" value="F:adenosylcobinamide kinase activity"/>
    <property type="evidence" value="ECO:0007669"/>
    <property type="project" value="UniProtKB-EC"/>
</dbReference>
<feature type="active site" description="GMP-histidine intermediate" evidence="18">
    <location>
        <position position="48"/>
    </location>
</feature>
<dbReference type="Gene3D" id="3.40.50.300">
    <property type="entry name" value="P-loop containing nucleotide triphosphate hydrolases"/>
    <property type="match status" value="1"/>
</dbReference>
<evidence type="ECO:0000256" key="18">
    <source>
        <dbReference type="PIRSR" id="PIRSR006135-1"/>
    </source>
</evidence>
<dbReference type="HOGENOM" id="CLU_094161_1_1_9"/>
<dbReference type="Proteomes" id="UP000005384">
    <property type="component" value="Unassembled WGS sequence"/>
</dbReference>
<comment type="catalytic activity">
    <reaction evidence="1">
        <text>adenosylcob(III)inamide + ATP = adenosylcob(III)inamide phosphate + ADP + H(+)</text>
        <dbReference type="Rhea" id="RHEA:15769"/>
        <dbReference type="ChEBI" id="CHEBI:2480"/>
        <dbReference type="ChEBI" id="CHEBI:15378"/>
        <dbReference type="ChEBI" id="CHEBI:30616"/>
        <dbReference type="ChEBI" id="CHEBI:58502"/>
        <dbReference type="ChEBI" id="CHEBI:456216"/>
        <dbReference type="EC" id="2.7.1.156"/>
    </reaction>
</comment>
<comment type="pathway">
    <text evidence="5">Cofactor biosynthesis; adenosylcobalamin biosynthesis; adenosylcobalamin from cob(II)yrinate a,c-diamide: step 6/7.</text>
</comment>
<evidence type="ECO:0000256" key="7">
    <source>
        <dbReference type="ARBA" id="ARBA00007490"/>
    </source>
</evidence>
<evidence type="ECO:0000256" key="6">
    <source>
        <dbReference type="ARBA" id="ARBA00005159"/>
    </source>
</evidence>
<comment type="function">
    <text evidence="4">Catalyzes ATP-dependent phosphorylation of adenosylcobinamide and addition of GMP to adenosylcobinamide phosphate.</text>
</comment>
<evidence type="ECO:0000256" key="2">
    <source>
        <dbReference type="ARBA" id="ARBA00000711"/>
    </source>
</evidence>
<feature type="binding site" evidence="19">
    <location>
        <position position="80"/>
    </location>
    <ligand>
        <name>GTP</name>
        <dbReference type="ChEBI" id="CHEBI:37565"/>
    </ligand>
</feature>
<accession>G5IHX0</accession>
<feature type="binding site" evidence="19">
    <location>
        <begin position="49"/>
        <end position="52"/>
    </location>
    <ligand>
        <name>GTP</name>
        <dbReference type="ChEBI" id="CHEBI:37565"/>
    </ligand>
</feature>
<keyword evidence="15 19" id="KW-0342">GTP-binding</keyword>
<evidence type="ECO:0000256" key="17">
    <source>
        <dbReference type="ARBA" id="ARBA00030571"/>
    </source>
</evidence>
<evidence type="ECO:0000256" key="14">
    <source>
        <dbReference type="ARBA" id="ARBA00022840"/>
    </source>
</evidence>